<gene>
    <name evidence="3" type="ORF">MOV08_00495</name>
    <name evidence="4" type="ORF">MOV08_43470</name>
</gene>
<name>A0ABY7ZZ43_9ACTN</name>
<accession>A0ABY7ZZ43</accession>
<dbReference type="PROSITE" id="PS51257">
    <property type="entry name" value="PROKAR_LIPOPROTEIN"/>
    <property type="match status" value="1"/>
</dbReference>
<evidence type="ECO:0008006" key="6">
    <source>
        <dbReference type="Google" id="ProtNLM"/>
    </source>
</evidence>
<evidence type="ECO:0000256" key="1">
    <source>
        <dbReference type="SAM" id="MobiDB-lite"/>
    </source>
</evidence>
<dbReference type="EMBL" id="CP095749">
    <property type="protein sequence ID" value="WEB37944.1"/>
    <property type="molecule type" value="Genomic_DNA"/>
</dbReference>
<sequence>MRTRATTAILVALLPVALTACSGTDSGKTPKKPPVLTTPTNHAPSATADPARADLEKAVRAYTAAYFKPDVTAAYSMISTRCKERISQASLAASLDRAHGMAVTLGDEASADRTVKRFHIDKLTDDLASVSYGVGDPRYDQHDQPWTREGEHWRYDSC</sequence>
<evidence type="ECO:0000313" key="3">
    <source>
        <dbReference type="EMBL" id="WEB37944.1"/>
    </source>
</evidence>
<reference evidence="3 5" key="1">
    <citation type="submission" date="2022-03" db="EMBL/GenBank/DDBJ databases">
        <title>Streptomyces yunnanensis P86,complete genome.</title>
        <authorList>
            <person name="Chen S."/>
            <person name="Zhang Q."/>
        </authorList>
    </citation>
    <scope>NUCLEOTIDE SEQUENCE [LARGE SCALE GENOMIC DNA]</scope>
    <source>
        <strain evidence="3 5">P86</strain>
    </source>
</reference>
<proteinExistence type="predicted"/>
<organism evidence="3 5">
    <name type="scientific">Streptomyces yunnanensis</name>
    <dbReference type="NCBI Taxonomy" id="156453"/>
    <lineage>
        <taxon>Bacteria</taxon>
        <taxon>Bacillati</taxon>
        <taxon>Actinomycetota</taxon>
        <taxon>Actinomycetes</taxon>
        <taxon>Kitasatosporales</taxon>
        <taxon>Streptomycetaceae</taxon>
        <taxon>Streptomyces</taxon>
    </lineage>
</organism>
<evidence type="ECO:0000256" key="2">
    <source>
        <dbReference type="SAM" id="SignalP"/>
    </source>
</evidence>
<feature type="region of interest" description="Disordered" evidence="1">
    <location>
        <begin position="23"/>
        <end position="51"/>
    </location>
</feature>
<dbReference type="Proteomes" id="UP001218629">
    <property type="component" value="Chromosome"/>
</dbReference>
<evidence type="ECO:0000313" key="5">
    <source>
        <dbReference type="Proteomes" id="UP001218629"/>
    </source>
</evidence>
<dbReference type="RefSeq" id="WP_039628545.1">
    <property type="nucleotide sequence ID" value="NZ_CP095749.1"/>
</dbReference>
<protein>
    <recommendedName>
        <fullName evidence="6">Lipoprotein</fullName>
    </recommendedName>
</protein>
<evidence type="ECO:0000313" key="4">
    <source>
        <dbReference type="EMBL" id="WEB45475.1"/>
    </source>
</evidence>
<feature type="chain" id="PRO_5045034302" description="Lipoprotein" evidence="2">
    <location>
        <begin position="21"/>
        <end position="158"/>
    </location>
</feature>
<dbReference type="EMBL" id="CP095749">
    <property type="protein sequence ID" value="WEB45475.1"/>
    <property type="molecule type" value="Genomic_DNA"/>
</dbReference>
<keyword evidence="2" id="KW-0732">Signal</keyword>
<keyword evidence="5" id="KW-1185">Reference proteome</keyword>
<feature type="signal peptide" evidence="2">
    <location>
        <begin position="1"/>
        <end position="20"/>
    </location>
</feature>